<evidence type="ECO:0000256" key="4">
    <source>
        <dbReference type="ARBA" id="ARBA00022989"/>
    </source>
</evidence>
<feature type="region of interest" description="Disordered" evidence="6">
    <location>
        <begin position="733"/>
        <end position="759"/>
    </location>
</feature>
<dbReference type="SUPFAM" id="SSF82866">
    <property type="entry name" value="Multidrug efflux transporter AcrB transmembrane domain"/>
    <property type="match status" value="2"/>
</dbReference>
<feature type="transmembrane region" description="Helical" evidence="7">
    <location>
        <begin position="237"/>
        <end position="257"/>
    </location>
</feature>
<feature type="transmembrane region" description="Helical" evidence="7">
    <location>
        <begin position="181"/>
        <end position="200"/>
    </location>
</feature>
<dbReference type="Pfam" id="PF03176">
    <property type="entry name" value="MMPL"/>
    <property type="match status" value="2"/>
</dbReference>
<dbReference type="Proteomes" id="UP000286715">
    <property type="component" value="Unassembled WGS sequence"/>
</dbReference>
<keyword evidence="3 7" id="KW-0812">Transmembrane</keyword>
<evidence type="ECO:0000256" key="3">
    <source>
        <dbReference type="ARBA" id="ARBA00022692"/>
    </source>
</evidence>
<feature type="transmembrane region" description="Helical" evidence="7">
    <location>
        <begin position="278"/>
        <end position="298"/>
    </location>
</feature>
<accession>A0A401XKB8</accession>
<feature type="domain" description="SSD" evidence="8">
    <location>
        <begin position="593"/>
        <end position="721"/>
    </location>
</feature>
<keyword evidence="10" id="KW-1185">Reference proteome</keyword>
<feature type="transmembrane region" description="Helical" evidence="7">
    <location>
        <begin position="664"/>
        <end position="688"/>
    </location>
</feature>
<dbReference type="InterPro" id="IPR004869">
    <property type="entry name" value="MMPL_dom"/>
</dbReference>
<evidence type="ECO:0000259" key="8">
    <source>
        <dbReference type="PROSITE" id="PS50156"/>
    </source>
</evidence>
<dbReference type="GO" id="GO:0022857">
    <property type="term" value="F:transmembrane transporter activity"/>
    <property type="evidence" value="ECO:0007669"/>
    <property type="project" value="InterPro"/>
</dbReference>
<name>A0A401XKB8_9FLAO</name>
<dbReference type="Gene3D" id="1.20.1640.10">
    <property type="entry name" value="Multidrug efflux transporter AcrB transmembrane domain"/>
    <property type="match status" value="2"/>
</dbReference>
<keyword evidence="4 7" id="KW-1133">Transmembrane helix</keyword>
<dbReference type="PROSITE" id="PS50156">
    <property type="entry name" value="SSD"/>
    <property type="match status" value="2"/>
</dbReference>
<comment type="caution">
    <text evidence="9">The sequence shown here is derived from an EMBL/GenBank/DDBJ whole genome shotgun (WGS) entry which is preliminary data.</text>
</comment>
<proteinExistence type="predicted"/>
<evidence type="ECO:0000313" key="10">
    <source>
        <dbReference type="Proteomes" id="UP000286715"/>
    </source>
</evidence>
<keyword evidence="5 7" id="KW-0472">Membrane</keyword>
<feature type="compositionally biased region" description="Acidic residues" evidence="6">
    <location>
        <begin position="740"/>
        <end position="750"/>
    </location>
</feature>
<gene>
    <name evidence="9" type="ORF">JCM31826_09120</name>
</gene>
<dbReference type="InterPro" id="IPR001036">
    <property type="entry name" value="Acrflvin-R"/>
</dbReference>
<comment type="subcellular location">
    <subcellularLocation>
        <location evidence="1">Cell membrane</location>
        <topology evidence="1">Multi-pass membrane protein</topology>
    </subcellularLocation>
</comment>
<feature type="transmembrane region" description="Helical" evidence="7">
    <location>
        <begin position="310"/>
        <end position="332"/>
    </location>
</feature>
<organism evidence="9 10">
    <name type="scientific">Thermaurantimonas aggregans</name>
    <dbReference type="NCBI Taxonomy" id="2173829"/>
    <lineage>
        <taxon>Bacteria</taxon>
        <taxon>Pseudomonadati</taxon>
        <taxon>Bacteroidota</taxon>
        <taxon>Flavobacteriia</taxon>
        <taxon>Flavobacteriales</taxon>
        <taxon>Schleiferiaceae</taxon>
        <taxon>Thermaurantimonas</taxon>
    </lineage>
</organism>
<dbReference type="GO" id="GO:0005886">
    <property type="term" value="C:plasma membrane"/>
    <property type="evidence" value="ECO:0007669"/>
    <property type="project" value="UniProtKB-SubCell"/>
</dbReference>
<feature type="transmembrane region" description="Helical" evidence="7">
    <location>
        <begin position="569"/>
        <end position="588"/>
    </location>
</feature>
<evidence type="ECO:0000256" key="1">
    <source>
        <dbReference type="ARBA" id="ARBA00004651"/>
    </source>
</evidence>
<feature type="transmembrane region" description="Helical" evidence="7">
    <location>
        <begin position="365"/>
        <end position="385"/>
    </location>
</feature>
<feature type="transmembrane region" description="Helical" evidence="7">
    <location>
        <begin position="694"/>
        <end position="715"/>
    </location>
</feature>
<protein>
    <submittedName>
        <fullName evidence="9">Transporter</fullName>
    </submittedName>
</protein>
<dbReference type="PRINTS" id="PR00702">
    <property type="entry name" value="ACRIFLAVINRP"/>
</dbReference>
<dbReference type="InterPro" id="IPR000731">
    <property type="entry name" value="SSD"/>
</dbReference>
<dbReference type="EMBL" id="BHZE01000007">
    <property type="protein sequence ID" value="GCD77430.1"/>
    <property type="molecule type" value="Genomic_DNA"/>
</dbReference>
<evidence type="ECO:0000256" key="5">
    <source>
        <dbReference type="ARBA" id="ARBA00023136"/>
    </source>
</evidence>
<feature type="transmembrane region" description="Helical" evidence="7">
    <location>
        <begin position="595"/>
        <end position="617"/>
    </location>
</feature>
<sequence>MSYQFSRLLPTTDSVHIQYQWFKDHFSQVSNTIVLATATEHLQDSLFIHQWTSLADKIRSVDGVSGIFTFKDALNVLKIPETGSFKIQKVFSSKNEHDPWTTVLTDSLPFYRGVFTDSARTATIAYIQLDPTMLYNAEIIRIINEIKAIVEQFESDSHLDVHISGIPFLRMGNVTQLKSEIYLFVALATLVTALLFYLFLRSFKATIISLIIVAIGVVWSLALMAIFGFEITLLTSLIPPLVIVIGIPNCIFLINKFHYEFKNHKNRVLALQRTISKIGNAIFFSNLTTALGFFALAFTKSAALVEFGLVASISIVLIFIHSLIVITLYFLYAPAPKERHMQHFDRRWVNKWTGMLQKVVFNYRGWVFGVNVLIVIVSIVGLVRIKTSGRITDDLSRNSKTFTDLKFIEEKFNGIEPVEIIIDTGKKFGAKQYSNLQLLYKIQDSLKAYGISRSLSLADAASFATQAFYNGNSAMYRIPTRQESRFMARFLKSLESQNTQVSGTLYDPTERYLRIHFQVKDLSTHEMKKLKQQISSMLTNVLSDKGFTGFVTGAGVLFLEGTEYLVKNLFQSLSIAIALIALLMFYLFKSWKMVLISLITNLIPLIFTAGVMGFAGVPLKPSTLLVFGIAFGISVDDTIHFLAKYRQELQKTNWNIPDSIRLAIHETGISMFYTSVILFCGFIIFTFSSFGGTVALGLLVSLTLLIAMLTNLFLLPSFALALHKHLADEDFENPPLTVVDPDDQSDDELTEKESIIESK</sequence>
<reference evidence="9 10" key="1">
    <citation type="submission" date="2018-11" db="EMBL/GenBank/DDBJ databases">
        <title>Schleiferia aggregans sp. nov., a moderately thermophilic heterotrophic bacterium isolated from microbial mats at a terrestrial hot spring.</title>
        <authorList>
            <person name="Iino T."/>
            <person name="Ohkuma M."/>
            <person name="Haruta S."/>
        </authorList>
    </citation>
    <scope>NUCLEOTIDE SEQUENCE [LARGE SCALE GENOMIC DNA]</scope>
    <source>
        <strain evidence="9 10">LA</strain>
    </source>
</reference>
<dbReference type="InterPro" id="IPR050545">
    <property type="entry name" value="Mycobact_MmpL"/>
</dbReference>
<feature type="transmembrane region" description="Helical" evidence="7">
    <location>
        <begin position="207"/>
        <end position="231"/>
    </location>
</feature>
<evidence type="ECO:0000256" key="2">
    <source>
        <dbReference type="ARBA" id="ARBA00022475"/>
    </source>
</evidence>
<evidence type="ECO:0000256" key="7">
    <source>
        <dbReference type="SAM" id="Phobius"/>
    </source>
</evidence>
<dbReference type="PANTHER" id="PTHR33406:SF12">
    <property type="entry name" value="BLR2997 PROTEIN"/>
    <property type="match status" value="1"/>
</dbReference>
<dbReference type="AlphaFoldDB" id="A0A401XKB8"/>
<keyword evidence="2" id="KW-1003">Cell membrane</keyword>
<dbReference type="PANTHER" id="PTHR33406">
    <property type="entry name" value="MEMBRANE PROTEIN MJ1562-RELATED"/>
    <property type="match status" value="1"/>
</dbReference>
<evidence type="ECO:0000313" key="9">
    <source>
        <dbReference type="EMBL" id="GCD77430.1"/>
    </source>
</evidence>
<feature type="transmembrane region" description="Helical" evidence="7">
    <location>
        <begin position="623"/>
        <end position="643"/>
    </location>
</feature>
<feature type="domain" description="SSD" evidence="8">
    <location>
        <begin position="207"/>
        <end position="332"/>
    </location>
</feature>
<evidence type="ECO:0000256" key="6">
    <source>
        <dbReference type="SAM" id="MobiDB-lite"/>
    </source>
</evidence>